<sequence>MHARPAIFNTGRVSPFISLRFNQILFGAPLKVSMEGGPLDGQHRDQKAIAKREGRVRPPPEF</sequence>
<reference evidence="2 3" key="1">
    <citation type="submission" date="2018-08" db="EMBL/GenBank/DDBJ databases">
        <title>Pseudooceanicola sediminis CY03 in the family Rhodobacteracea.</title>
        <authorList>
            <person name="Zhang Y.-J."/>
        </authorList>
    </citation>
    <scope>NUCLEOTIDE SEQUENCE [LARGE SCALE GENOMIC DNA]</scope>
    <source>
        <strain evidence="2 3">CY03</strain>
    </source>
</reference>
<evidence type="ECO:0000313" key="2">
    <source>
        <dbReference type="EMBL" id="RII37064.1"/>
    </source>
</evidence>
<dbReference type="AlphaFoldDB" id="A0A399IVK9"/>
<keyword evidence="3" id="KW-1185">Reference proteome</keyword>
<comment type="caution">
    <text evidence="2">The sequence shown here is derived from an EMBL/GenBank/DDBJ whole genome shotgun (WGS) entry which is preliminary data.</text>
</comment>
<feature type="region of interest" description="Disordered" evidence="1">
    <location>
        <begin position="35"/>
        <end position="62"/>
    </location>
</feature>
<evidence type="ECO:0000256" key="1">
    <source>
        <dbReference type="SAM" id="MobiDB-lite"/>
    </source>
</evidence>
<name>A0A399IVK9_9RHOB</name>
<feature type="compositionally biased region" description="Basic and acidic residues" evidence="1">
    <location>
        <begin position="41"/>
        <end position="62"/>
    </location>
</feature>
<gene>
    <name evidence="2" type="ORF">DL237_19225</name>
</gene>
<accession>A0A399IVK9</accession>
<evidence type="ECO:0000313" key="3">
    <source>
        <dbReference type="Proteomes" id="UP000265848"/>
    </source>
</evidence>
<protein>
    <submittedName>
        <fullName evidence="2">Uncharacterized protein</fullName>
    </submittedName>
</protein>
<organism evidence="2 3">
    <name type="scientific">Pseudooceanicola sediminis</name>
    <dbReference type="NCBI Taxonomy" id="2211117"/>
    <lineage>
        <taxon>Bacteria</taxon>
        <taxon>Pseudomonadati</taxon>
        <taxon>Pseudomonadota</taxon>
        <taxon>Alphaproteobacteria</taxon>
        <taxon>Rhodobacterales</taxon>
        <taxon>Paracoccaceae</taxon>
        <taxon>Pseudooceanicola</taxon>
    </lineage>
</organism>
<dbReference type="EMBL" id="QWJJ01000023">
    <property type="protein sequence ID" value="RII37064.1"/>
    <property type="molecule type" value="Genomic_DNA"/>
</dbReference>
<dbReference type="Proteomes" id="UP000265848">
    <property type="component" value="Unassembled WGS sequence"/>
</dbReference>
<proteinExistence type="predicted"/>